<dbReference type="Pfam" id="PF07714">
    <property type="entry name" value="PK_Tyr_Ser-Thr"/>
    <property type="match status" value="1"/>
</dbReference>
<evidence type="ECO:0000256" key="5">
    <source>
        <dbReference type="ARBA" id="ARBA00022679"/>
    </source>
</evidence>
<reference evidence="23 24" key="2">
    <citation type="journal article" date="2017" name="Nature">
        <title>The Apostasia genome and the evolution of orchids.</title>
        <authorList>
            <person name="Zhang G.Q."/>
            <person name="Liu K.W."/>
            <person name="Li Z."/>
            <person name="Lohaus R."/>
            <person name="Hsiao Y.Y."/>
            <person name="Niu S.C."/>
            <person name="Wang J.Y."/>
            <person name="Lin Y.C."/>
            <person name="Xu Q."/>
            <person name="Chen L.J."/>
            <person name="Yoshida K."/>
            <person name="Fujiwara S."/>
            <person name="Wang Z.W."/>
            <person name="Zhang Y.Q."/>
            <person name="Mitsuda N."/>
            <person name="Wang M."/>
            <person name="Liu G.H."/>
            <person name="Pecoraro L."/>
            <person name="Huang H.X."/>
            <person name="Xiao X.J."/>
            <person name="Lin M."/>
            <person name="Wu X.Y."/>
            <person name="Wu W.L."/>
            <person name="Chen Y.Y."/>
            <person name="Chang S.B."/>
            <person name="Sakamoto S."/>
            <person name="Ohme-Takagi M."/>
            <person name="Yagi M."/>
            <person name="Zeng S.J."/>
            <person name="Shen C.Y."/>
            <person name="Yeh C.M."/>
            <person name="Luo Y.B."/>
            <person name="Tsai W.C."/>
            <person name="Van de Peer Y."/>
            <person name="Liu Z.J."/>
        </authorList>
    </citation>
    <scope>NUCLEOTIDE SEQUENCE [LARGE SCALE GENOMIC DNA]</scope>
    <source>
        <tissue evidence="23">The whole plant</tissue>
    </source>
</reference>
<dbReference type="CDD" id="cd00028">
    <property type="entry name" value="B_lectin"/>
    <property type="match status" value="1"/>
</dbReference>
<feature type="domain" description="Protein kinase" evidence="19">
    <location>
        <begin position="512"/>
        <end position="793"/>
    </location>
</feature>
<dbReference type="SMART" id="SM00473">
    <property type="entry name" value="PAN_AP"/>
    <property type="match status" value="1"/>
</dbReference>
<gene>
    <name evidence="23" type="primary">B120</name>
    <name evidence="23" type="ORF">MA16_Dca001507</name>
</gene>
<dbReference type="GO" id="GO:0005524">
    <property type="term" value="F:ATP binding"/>
    <property type="evidence" value="ECO:0007669"/>
    <property type="project" value="UniProtKB-KW"/>
</dbReference>
<dbReference type="SUPFAM" id="SSF51110">
    <property type="entry name" value="alpha-D-mannose-specific plant lectins"/>
    <property type="match status" value="1"/>
</dbReference>
<evidence type="ECO:0000256" key="2">
    <source>
        <dbReference type="ARBA" id="ARBA00022475"/>
    </source>
</evidence>
<keyword evidence="17" id="KW-0472">Membrane</keyword>
<dbReference type="InterPro" id="IPR003609">
    <property type="entry name" value="Pan_app"/>
</dbReference>
<evidence type="ECO:0000256" key="9">
    <source>
        <dbReference type="ARBA" id="ARBA00022840"/>
    </source>
</evidence>
<dbReference type="GO" id="GO:0005886">
    <property type="term" value="C:plasma membrane"/>
    <property type="evidence" value="ECO:0007669"/>
    <property type="project" value="UniProtKB-SubCell"/>
</dbReference>
<dbReference type="InterPro" id="IPR000858">
    <property type="entry name" value="S_locus_glycoprot_dom"/>
</dbReference>
<dbReference type="GO" id="GO:0004674">
    <property type="term" value="F:protein serine/threonine kinase activity"/>
    <property type="evidence" value="ECO:0007669"/>
    <property type="project" value="UniProtKB-KW"/>
</dbReference>
<evidence type="ECO:0000256" key="14">
    <source>
        <dbReference type="PIRNR" id="PIRNR000641"/>
    </source>
</evidence>
<evidence type="ECO:0000259" key="21">
    <source>
        <dbReference type="PROSITE" id="PS50927"/>
    </source>
</evidence>
<dbReference type="OrthoDB" id="1910371at2759"/>
<dbReference type="Proteomes" id="UP000233837">
    <property type="component" value="Unassembled WGS sequence"/>
</dbReference>
<dbReference type="Pfam" id="PF08276">
    <property type="entry name" value="PAN_2"/>
    <property type="match status" value="1"/>
</dbReference>
<reference evidence="23 24" key="1">
    <citation type="journal article" date="2016" name="Sci. Rep.">
        <title>The Dendrobium catenatum Lindl. genome sequence provides insights into polysaccharide synthase, floral development and adaptive evolution.</title>
        <authorList>
            <person name="Zhang G.Q."/>
            <person name="Xu Q."/>
            <person name="Bian C."/>
            <person name="Tsai W.C."/>
            <person name="Yeh C.M."/>
            <person name="Liu K.W."/>
            <person name="Yoshida K."/>
            <person name="Zhang L.S."/>
            <person name="Chang S.B."/>
            <person name="Chen F."/>
            <person name="Shi Y."/>
            <person name="Su Y.Y."/>
            <person name="Zhang Y.Q."/>
            <person name="Chen L.J."/>
            <person name="Yin Y."/>
            <person name="Lin M."/>
            <person name="Huang H."/>
            <person name="Deng H."/>
            <person name="Wang Z.W."/>
            <person name="Zhu S.L."/>
            <person name="Zhao X."/>
            <person name="Deng C."/>
            <person name="Niu S.C."/>
            <person name="Huang J."/>
            <person name="Wang M."/>
            <person name="Liu G.H."/>
            <person name="Yang H.J."/>
            <person name="Xiao X.J."/>
            <person name="Hsiao Y.Y."/>
            <person name="Wu W.L."/>
            <person name="Chen Y.Y."/>
            <person name="Mitsuda N."/>
            <person name="Ohme-Takagi M."/>
            <person name="Luo Y.B."/>
            <person name="Van de Peer Y."/>
            <person name="Liu Z.J."/>
        </authorList>
    </citation>
    <scope>NUCLEOTIDE SEQUENCE [LARGE SCALE GENOMIC DNA]</scope>
    <source>
        <tissue evidence="23">The whole plant</tissue>
    </source>
</reference>
<keyword evidence="11" id="KW-0325">Glycoprotein</keyword>
<dbReference type="SMART" id="SM00108">
    <property type="entry name" value="B_lectin"/>
    <property type="match status" value="1"/>
</dbReference>
<dbReference type="SUPFAM" id="SSF56112">
    <property type="entry name" value="Protein kinase-like (PK-like)"/>
    <property type="match status" value="1"/>
</dbReference>
<dbReference type="InterPro" id="IPR001245">
    <property type="entry name" value="Ser-Thr/Tyr_kinase_cat_dom"/>
</dbReference>
<evidence type="ECO:0000256" key="15">
    <source>
        <dbReference type="PROSITE-ProRule" id="PRU00076"/>
    </source>
</evidence>
<dbReference type="EMBL" id="KZ502537">
    <property type="protein sequence ID" value="PKU76901.1"/>
    <property type="molecule type" value="Genomic_DNA"/>
</dbReference>
<keyword evidence="10" id="KW-1015">Disulfide bond</keyword>
<feature type="domain" description="Bulb-type lectin" evidence="21">
    <location>
        <begin position="27"/>
        <end position="148"/>
    </location>
</feature>
<dbReference type="PROSITE" id="PS50026">
    <property type="entry name" value="EGF_3"/>
    <property type="match status" value="1"/>
</dbReference>
<dbReference type="Pfam" id="PF00954">
    <property type="entry name" value="S_locus_glycop"/>
    <property type="match status" value="1"/>
</dbReference>
<evidence type="ECO:0000256" key="18">
    <source>
        <dbReference type="SAM" id="SignalP"/>
    </source>
</evidence>
<evidence type="ECO:0000313" key="24">
    <source>
        <dbReference type="Proteomes" id="UP000233837"/>
    </source>
</evidence>
<dbReference type="SMART" id="SM00181">
    <property type="entry name" value="EGF"/>
    <property type="match status" value="1"/>
</dbReference>
<dbReference type="CDD" id="cd00054">
    <property type="entry name" value="EGF_CA"/>
    <property type="match status" value="1"/>
</dbReference>
<dbReference type="GO" id="GO:0051707">
    <property type="term" value="P:response to other organism"/>
    <property type="evidence" value="ECO:0007669"/>
    <property type="project" value="UniProtKB-ARBA"/>
</dbReference>
<dbReference type="PROSITE" id="PS50948">
    <property type="entry name" value="PAN"/>
    <property type="match status" value="1"/>
</dbReference>
<feature type="domain" description="EGF-like" evidence="20">
    <location>
        <begin position="283"/>
        <end position="325"/>
    </location>
</feature>
<comment type="catalytic activity">
    <reaction evidence="13 14">
        <text>L-seryl-[protein] + ATP = O-phospho-L-seryl-[protein] + ADP + H(+)</text>
        <dbReference type="Rhea" id="RHEA:17989"/>
        <dbReference type="Rhea" id="RHEA-COMP:9863"/>
        <dbReference type="Rhea" id="RHEA-COMP:11604"/>
        <dbReference type="ChEBI" id="CHEBI:15378"/>
        <dbReference type="ChEBI" id="CHEBI:29999"/>
        <dbReference type="ChEBI" id="CHEBI:30616"/>
        <dbReference type="ChEBI" id="CHEBI:83421"/>
        <dbReference type="ChEBI" id="CHEBI:456216"/>
        <dbReference type="EC" id="2.7.11.1"/>
    </reaction>
</comment>
<evidence type="ECO:0000256" key="16">
    <source>
        <dbReference type="SAM" id="MobiDB-lite"/>
    </source>
</evidence>
<dbReference type="FunFam" id="1.10.510.10:FF:000060">
    <property type="entry name" value="G-type lectin S-receptor-like serine/threonine-protein kinase"/>
    <property type="match status" value="1"/>
</dbReference>
<dbReference type="InterPro" id="IPR036426">
    <property type="entry name" value="Bulb-type_lectin_dom_sf"/>
</dbReference>
<dbReference type="PANTHER" id="PTHR27002:SF932">
    <property type="entry name" value="RECEPTOR-LIKE SERINE_THREONINE-PROTEIN KINASE"/>
    <property type="match status" value="1"/>
</dbReference>
<accession>A0A2I0WMM2</accession>
<proteinExistence type="inferred from homology"/>
<dbReference type="Gene3D" id="2.90.10.30">
    <property type="match status" value="1"/>
</dbReference>
<dbReference type="SMART" id="SM00220">
    <property type="entry name" value="S_TKc"/>
    <property type="match status" value="1"/>
</dbReference>
<dbReference type="PANTHER" id="PTHR27002">
    <property type="entry name" value="RECEPTOR-LIKE SERINE/THREONINE-PROTEIN KINASE SD1-8"/>
    <property type="match status" value="1"/>
</dbReference>
<comment type="subcellular location">
    <subcellularLocation>
        <location evidence="1">Cell membrane</location>
        <topology evidence="1">Single-pass type I membrane protein</topology>
    </subcellularLocation>
</comment>
<dbReference type="GO" id="GO:0048544">
    <property type="term" value="P:recognition of pollen"/>
    <property type="evidence" value="ECO:0007669"/>
    <property type="project" value="InterPro"/>
</dbReference>
<keyword evidence="17" id="KW-1133">Transmembrane helix</keyword>
<evidence type="ECO:0000256" key="8">
    <source>
        <dbReference type="ARBA" id="ARBA00022777"/>
    </source>
</evidence>
<feature type="domain" description="Apple" evidence="22">
    <location>
        <begin position="332"/>
        <end position="417"/>
    </location>
</feature>
<keyword evidence="6 18" id="KW-0732">Signal</keyword>
<evidence type="ECO:0000256" key="12">
    <source>
        <dbReference type="ARBA" id="ARBA00047899"/>
    </source>
</evidence>
<comment type="caution">
    <text evidence="15">Lacks conserved residue(s) required for the propagation of feature annotation.</text>
</comment>
<organism evidence="23 24">
    <name type="scientific">Dendrobium catenatum</name>
    <dbReference type="NCBI Taxonomy" id="906689"/>
    <lineage>
        <taxon>Eukaryota</taxon>
        <taxon>Viridiplantae</taxon>
        <taxon>Streptophyta</taxon>
        <taxon>Embryophyta</taxon>
        <taxon>Tracheophyta</taxon>
        <taxon>Spermatophyta</taxon>
        <taxon>Magnoliopsida</taxon>
        <taxon>Liliopsida</taxon>
        <taxon>Asparagales</taxon>
        <taxon>Orchidaceae</taxon>
        <taxon>Epidendroideae</taxon>
        <taxon>Malaxideae</taxon>
        <taxon>Dendrobiinae</taxon>
        <taxon>Dendrobium</taxon>
    </lineage>
</organism>
<dbReference type="FunFam" id="3.30.200.20:FF:000195">
    <property type="entry name" value="G-type lectin S-receptor-like serine/threonine-protein kinase"/>
    <property type="match status" value="1"/>
</dbReference>
<dbReference type="AlphaFoldDB" id="A0A2I0WMM2"/>
<comment type="similarity">
    <text evidence="14">Belongs to the protein kinase superfamily. Ser/Thr protein kinase family.</text>
</comment>
<keyword evidence="24" id="KW-1185">Reference proteome</keyword>
<dbReference type="CDD" id="cd01098">
    <property type="entry name" value="PAN_AP_plant"/>
    <property type="match status" value="1"/>
</dbReference>
<dbReference type="InterPro" id="IPR024171">
    <property type="entry name" value="SRK-like_kinase"/>
</dbReference>
<feature type="region of interest" description="Disordered" evidence="16">
    <location>
        <begin position="471"/>
        <end position="493"/>
    </location>
</feature>
<dbReference type="InterPro" id="IPR000719">
    <property type="entry name" value="Prot_kinase_dom"/>
</dbReference>
<evidence type="ECO:0000256" key="10">
    <source>
        <dbReference type="ARBA" id="ARBA00023157"/>
    </source>
</evidence>
<feature type="chain" id="PRO_5014130797" description="Receptor-like serine/threonine-protein kinase" evidence="18">
    <location>
        <begin position="26"/>
        <end position="828"/>
    </location>
</feature>
<feature type="signal peptide" evidence="18">
    <location>
        <begin position="1"/>
        <end position="25"/>
    </location>
</feature>
<dbReference type="InterPro" id="IPR011009">
    <property type="entry name" value="Kinase-like_dom_sf"/>
</dbReference>
<dbReference type="PROSITE" id="PS00108">
    <property type="entry name" value="PROTEIN_KINASE_ST"/>
    <property type="match status" value="1"/>
</dbReference>
<keyword evidence="23" id="KW-0675">Receptor</keyword>
<keyword evidence="8 14" id="KW-0418">Kinase</keyword>
<dbReference type="InterPro" id="IPR000742">
    <property type="entry name" value="EGF"/>
</dbReference>
<dbReference type="GO" id="GO:0030246">
    <property type="term" value="F:carbohydrate binding"/>
    <property type="evidence" value="ECO:0007669"/>
    <property type="project" value="UniProtKB-KW"/>
</dbReference>
<dbReference type="SUPFAM" id="SSF57414">
    <property type="entry name" value="Hairpin loop containing domain-like"/>
    <property type="match status" value="1"/>
</dbReference>
<evidence type="ECO:0000256" key="3">
    <source>
        <dbReference type="ARBA" id="ARBA00022527"/>
    </source>
</evidence>
<keyword evidence="7 14" id="KW-0547">Nucleotide-binding</keyword>
<keyword evidence="23" id="KW-0430">Lectin</keyword>
<evidence type="ECO:0000256" key="7">
    <source>
        <dbReference type="ARBA" id="ARBA00022741"/>
    </source>
</evidence>
<evidence type="ECO:0000256" key="13">
    <source>
        <dbReference type="ARBA" id="ARBA00048679"/>
    </source>
</evidence>
<protein>
    <recommendedName>
        <fullName evidence="14">Receptor-like serine/threonine-protein kinase</fullName>
        <ecNumber evidence="14">2.7.11.1</ecNumber>
    </recommendedName>
</protein>
<keyword evidence="9 14" id="KW-0067">ATP-binding</keyword>
<dbReference type="Gene3D" id="3.30.200.20">
    <property type="entry name" value="Phosphorylase Kinase, domain 1"/>
    <property type="match status" value="1"/>
</dbReference>
<evidence type="ECO:0000256" key="4">
    <source>
        <dbReference type="ARBA" id="ARBA00022536"/>
    </source>
</evidence>
<dbReference type="PROSITE" id="PS01186">
    <property type="entry name" value="EGF_2"/>
    <property type="match status" value="1"/>
</dbReference>
<dbReference type="PIRSF" id="PIRSF000641">
    <property type="entry name" value="SRK"/>
    <property type="match status" value="1"/>
</dbReference>
<dbReference type="InterPro" id="IPR001480">
    <property type="entry name" value="Bulb-type_lectin_dom"/>
</dbReference>
<dbReference type="Gene3D" id="1.10.510.10">
    <property type="entry name" value="Transferase(Phosphotransferase) domain 1"/>
    <property type="match status" value="1"/>
</dbReference>
<keyword evidence="2" id="KW-1003">Cell membrane</keyword>
<comment type="catalytic activity">
    <reaction evidence="12 14">
        <text>L-threonyl-[protein] + ATP = O-phospho-L-threonyl-[protein] + ADP + H(+)</text>
        <dbReference type="Rhea" id="RHEA:46608"/>
        <dbReference type="Rhea" id="RHEA-COMP:11060"/>
        <dbReference type="Rhea" id="RHEA-COMP:11605"/>
        <dbReference type="ChEBI" id="CHEBI:15378"/>
        <dbReference type="ChEBI" id="CHEBI:30013"/>
        <dbReference type="ChEBI" id="CHEBI:30616"/>
        <dbReference type="ChEBI" id="CHEBI:61977"/>
        <dbReference type="ChEBI" id="CHEBI:456216"/>
        <dbReference type="EC" id="2.7.11.1"/>
    </reaction>
</comment>
<keyword evidence="4 15" id="KW-0245">EGF-like domain</keyword>
<evidence type="ECO:0000256" key="17">
    <source>
        <dbReference type="SAM" id="Phobius"/>
    </source>
</evidence>
<dbReference type="InterPro" id="IPR008271">
    <property type="entry name" value="Ser/Thr_kinase_AS"/>
</dbReference>
<evidence type="ECO:0000259" key="19">
    <source>
        <dbReference type="PROSITE" id="PS50011"/>
    </source>
</evidence>
<evidence type="ECO:0000256" key="1">
    <source>
        <dbReference type="ARBA" id="ARBA00004251"/>
    </source>
</evidence>
<dbReference type="PROSITE" id="PS50927">
    <property type="entry name" value="BULB_LECTIN"/>
    <property type="match status" value="1"/>
</dbReference>
<name>A0A2I0WMM2_9ASPA</name>
<dbReference type="GO" id="GO:0106310">
    <property type="term" value="F:protein serine kinase activity"/>
    <property type="evidence" value="ECO:0007669"/>
    <property type="project" value="RHEA"/>
</dbReference>
<evidence type="ECO:0000313" key="23">
    <source>
        <dbReference type="EMBL" id="PKU76901.1"/>
    </source>
</evidence>
<evidence type="ECO:0000256" key="11">
    <source>
        <dbReference type="ARBA" id="ARBA00023180"/>
    </source>
</evidence>
<dbReference type="PROSITE" id="PS50011">
    <property type="entry name" value="PROTEIN_KINASE_DOM"/>
    <property type="match status" value="1"/>
</dbReference>
<evidence type="ECO:0000259" key="20">
    <source>
        <dbReference type="PROSITE" id="PS50026"/>
    </source>
</evidence>
<evidence type="ECO:0000256" key="6">
    <source>
        <dbReference type="ARBA" id="ARBA00022729"/>
    </source>
</evidence>
<dbReference type="FunFam" id="2.90.10.10:FF:000001">
    <property type="entry name" value="G-type lectin S-receptor-like serine/threonine-protein kinase"/>
    <property type="match status" value="1"/>
</dbReference>
<sequence length="828" mass="92554">MDYFDLFVSLTTTIFLCSLIPSSHAATSTISPNQPLADGGTIVSPGGVFELGFFSPLRSTNRYIGIWYHNFSNSTIVWVANRNSPVSNTSGSLAIAGDGNLVVLDGQQRVMWTSGVSLKTRNTTAALLDTGNLVLRNSEVVVWQSFDHPADTYLPGMKPGLNLLTNENHQFTSRRSEDDPAPGKFTLGINPDRSTQIFIWDDGEPRWRSGRWNEQIFIGVEGMLAEYIYGFRLNNFALENVMYFYYNPFNSTPQRFVLSPAGFVEHLEWQEDSNSWQQIWAQPVTECELYNKCGNNATCTNGRNDGDSPTCDCLKGYVRGSEGCVRRTPLQCERREGDAAGEKKDGFYRIEGLKLPDLSDWVAGSASLSQCEETCLRNCSCKAYSFVTGIGCLIWARELMDLHFFSDGGNDFYVRLAGSELVEKKVKVPVLLIVVIGLPALSVLGCICLLWIFRRKLRALLKRPKRQEEASVNPSTGFSGVPVNEEEEGSDGKRTESTVFSFETVAAATSNFSSSNFLGEGGFGPVYKGLLPGGQEIAVKRLSNSSGQGIEQFKNEVHLIAKLQHRNLVRLLGFCAQRDDKMLVYEYMPNKSLDDFLFDQNKKRLLDWNTRYNIIEGIARGLLYLHRDSRLRVIHRDMKASNILLDDSVNPKISDFGMAKIFGSDGNETKTKRVVGTYGYMSPEYAMQGLFSVKSDVYSFGILVLEIVSGHRNSIYQHPDLYLNLIACAWKFWTEDNVMEFVDPSMRDSCLLIDVSRCVQLGLSCVQDRANERPTMATAIMMLEGGTMAHPMPRQPTFAFERSIGETVSTDQRFISGNSLMTTMVSGR</sequence>
<dbReference type="EC" id="2.7.11.1" evidence="14"/>
<dbReference type="CDD" id="cd14066">
    <property type="entry name" value="STKc_IRAK"/>
    <property type="match status" value="1"/>
</dbReference>
<dbReference type="Pfam" id="PF01453">
    <property type="entry name" value="B_lectin"/>
    <property type="match status" value="1"/>
</dbReference>
<feature type="transmembrane region" description="Helical" evidence="17">
    <location>
        <begin position="430"/>
        <end position="453"/>
    </location>
</feature>
<evidence type="ECO:0000259" key="22">
    <source>
        <dbReference type="PROSITE" id="PS50948"/>
    </source>
</evidence>
<keyword evidence="3 14" id="KW-0723">Serine/threonine-protein kinase</keyword>
<keyword evidence="5 14" id="KW-0808">Transferase</keyword>
<dbReference type="STRING" id="906689.A0A2I0WMM2"/>
<keyword evidence="17" id="KW-0812">Transmembrane</keyword>